<evidence type="ECO:0000313" key="3">
    <source>
        <dbReference type="Proteomes" id="UP000326570"/>
    </source>
</evidence>
<name>A0A5N1IHT4_9BACT</name>
<dbReference type="SUPFAM" id="SSF54001">
    <property type="entry name" value="Cysteine proteinases"/>
    <property type="match status" value="1"/>
</dbReference>
<reference evidence="2 3" key="1">
    <citation type="submission" date="2019-09" db="EMBL/GenBank/DDBJ databases">
        <title>Genome sequence of Adhaeribacter sp. M2.</title>
        <authorList>
            <person name="Srinivasan S."/>
        </authorList>
    </citation>
    <scope>NUCLEOTIDE SEQUENCE [LARGE SCALE GENOMIC DNA]</scope>
    <source>
        <strain evidence="2 3">M2</strain>
    </source>
</reference>
<dbReference type="Proteomes" id="UP000326570">
    <property type="component" value="Unassembled WGS sequence"/>
</dbReference>
<accession>A0A5N1IHT4</accession>
<keyword evidence="3" id="KW-1185">Reference proteome</keyword>
<gene>
    <name evidence="2" type="ORF">F0P94_18555</name>
</gene>
<dbReference type="AlphaFoldDB" id="A0A5N1IHT4"/>
<evidence type="ECO:0008006" key="4">
    <source>
        <dbReference type="Google" id="ProtNLM"/>
    </source>
</evidence>
<protein>
    <recommendedName>
        <fullName evidence="4">YiiX family permuted papain-like enzyme</fullName>
    </recommendedName>
</protein>
<dbReference type="RefSeq" id="WP_150905870.1">
    <property type="nucleotide sequence ID" value="NZ_VTWT01000013.1"/>
</dbReference>
<dbReference type="InterPro" id="IPR024453">
    <property type="entry name" value="Peptidase_C92"/>
</dbReference>
<feature type="chain" id="PRO_5024909224" description="YiiX family permuted papain-like enzyme" evidence="1">
    <location>
        <begin position="23"/>
        <end position="227"/>
    </location>
</feature>
<sequence>MNFRTLLFSVFSLLFLNLPVAAQSKFKLKNGDLLFQDLDCGGLCDAIESVTTGYNNATFSHVGIVKIQPNGKIEVLEAIGKNVHYTPLEKFLNRQLDAEKKPKVAVGRLQKPYQNLVATALAKGEKLLGKPYDDVFAMDNDAYYCSELIYDMFKAANNNQPVFDLAPMTYATPGTETIMPVWEEYFQKLNARVPQNDPGLNPGGMSCSKKLKMYFPYGKPGTRNPAL</sequence>
<dbReference type="Pfam" id="PF05708">
    <property type="entry name" value="Peptidase_C92"/>
    <property type="match status" value="1"/>
</dbReference>
<dbReference type="InterPro" id="IPR038765">
    <property type="entry name" value="Papain-like_cys_pep_sf"/>
</dbReference>
<feature type="signal peptide" evidence="1">
    <location>
        <begin position="1"/>
        <end position="22"/>
    </location>
</feature>
<evidence type="ECO:0000256" key="1">
    <source>
        <dbReference type="SAM" id="SignalP"/>
    </source>
</evidence>
<organism evidence="2 3">
    <name type="scientific">Adhaeribacter soli</name>
    <dbReference type="NCBI Taxonomy" id="2607655"/>
    <lineage>
        <taxon>Bacteria</taxon>
        <taxon>Pseudomonadati</taxon>
        <taxon>Bacteroidota</taxon>
        <taxon>Cytophagia</taxon>
        <taxon>Cytophagales</taxon>
        <taxon>Hymenobacteraceae</taxon>
        <taxon>Adhaeribacter</taxon>
    </lineage>
</organism>
<evidence type="ECO:0000313" key="2">
    <source>
        <dbReference type="EMBL" id="KAA9325225.1"/>
    </source>
</evidence>
<keyword evidence="1" id="KW-0732">Signal</keyword>
<comment type="caution">
    <text evidence="2">The sequence shown here is derived from an EMBL/GenBank/DDBJ whole genome shotgun (WGS) entry which is preliminary data.</text>
</comment>
<dbReference type="EMBL" id="VTWT01000013">
    <property type="protein sequence ID" value="KAA9325225.1"/>
    <property type="molecule type" value="Genomic_DNA"/>
</dbReference>
<proteinExistence type="predicted"/>
<dbReference type="Gene3D" id="3.90.1720.10">
    <property type="entry name" value="endopeptidase domain like (from Nostoc punctiforme)"/>
    <property type="match status" value="1"/>
</dbReference>